<proteinExistence type="predicted"/>
<name>A0A9X9MJJ9_BLUGR</name>
<gene>
    <name evidence="1" type="ORF">BGT96224V316_LOCUS4950</name>
</gene>
<protein>
    <submittedName>
        <fullName evidence="1">Bgt-20973</fullName>
    </submittedName>
</protein>
<accession>A0A9X9MJJ9</accession>
<sequence length="96" mass="11688">MFSQISHFRRSWARRQRFKILHHLKFSLPLRPHEAYRYDLAHPHVNGHASLELSYVLSWPLMHAHIYTRRRKQSVAHKSGRKFFNIDVREIRKSLC</sequence>
<reference evidence="1 2" key="1">
    <citation type="submission" date="2018-08" db="EMBL/GenBank/DDBJ databases">
        <authorList>
            <person name="Muller C M."/>
        </authorList>
    </citation>
    <scope>NUCLEOTIDE SEQUENCE [LARGE SCALE GENOMIC DNA]</scope>
</reference>
<dbReference type="EMBL" id="LR026990">
    <property type="protein sequence ID" value="VDB89227.1"/>
    <property type="molecule type" value="Genomic_DNA"/>
</dbReference>
<keyword evidence="2" id="KW-1185">Reference proteome</keyword>
<evidence type="ECO:0000313" key="2">
    <source>
        <dbReference type="Proteomes" id="UP000324639"/>
    </source>
</evidence>
<dbReference type="AlphaFoldDB" id="A0A9X9MJJ9"/>
<organism evidence="1 2">
    <name type="scientific">Blumeria graminis f. sp. tritici</name>
    <dbReference type="NCBI Taxonomy" id="62690"/>
    <lineage>
        <taxon>Eukaryota</taxon>
        <taxon>Fungi</taxon>
        <taxon>Dikarya</taxon>
        <taxon>Ascomycota</taxon>
        <taxon>Pezizomycotina</taxon>
        <taxon>Leotiomycetes</taxon>
        <taxon>Erysiphales</taxon>
        <taxon>Erysiphaceae</taxon>
        <taxon>Blumeria</taxon>
    </lineage>
</organism>
<dbReference type="Proteomes" id="UP000324639">
    <property type="component" value="Chromosome Bgt_-07"/>
</dbReference>
<evidence type="ECO:0000313" key="1">
    <source>
        <dbReference type="EMBL" id="VDB89227.1"/>
    </source>
</evidence>